<keyword evidence="4" id="KW-1185">Reference proteome</keyword>
<dbReference type="Proteomes" id="UP000765509">
    <property type="component" value="Unassembled WGS sequence"/>
</dbReference>
<proteinExistence type="predicted"/>
<evidence type="ECO:0000259" key="2">
    <source>
        <dbReference type="Pfam" id="PF07727"/>
    </source>
</evidence>
<dbReference type="EMBL" id="AVOT02001148">
    <property type="protein sequence ID" value="MBW0465870.1"/>
    <property type="molecule type" value="Genomic_DNA"/>
</dbReference>
<dbReference type="PANTHER" id="PTHR11439:SF463">
    <property type="entry name" value="REVERSE TRANSCRIPTASE TY1_COPIA-TYPE DOMAIN-CONTAINING PROTEIN"/>
    <property type="match status" value="1"/>
</dbReference>
<accession>A0A9Q3BJ90</accession>
<dbReference type="InterPro" id="IPR013103">
    <property type="entry name" value="RVT_2"/>
</dbReference>
<dbReference type="OrthoDB" id="5101206at2759"/>
<name>A0A9Q3BJ90_9BASI</name>
<gene>
    <name evidence="3" type="ORF">O181_005585</name>
</gene>
<dbReference type="Pfam" id="PF07727">
    <property type="entry name" value="RVT_2"/>
    <property type="match status" value="1"/>
</dbReference>
<feature type="region of interest" description="Disordered" evidence="1">
    <location>
        <begin position="282"/>
        <end position="306"/>
    </location>
</feature>
<feature type="compositionally biased region" description="Basic and acidic residues" evidence="1">
    <location>
        <begin position="291"/>
        <end position="306"/>
    </location>
</feature>
<evidence type="ECO:0000256" key="1">
    <source>
        <dbReference type="SAM" id="MobiDB-lite"/>
    </source>
</evidence>
<dbReference type="InterPro" id="IPR043502">
    <property type="entry name" value="DNA/RNA_pol_sf"/>
</dbReference>
<evidence type="ECO:0000313" key="3">
    <source>
        <dbReference type="EMBL" id="MBW0465870.1"/>
    </source>
</evidence>
<protein>
    <recommendedName>
        <fullName evidence="2">Reverse transcriptase Ty1/copia-type domain-containing protein</fullName>
    </recommendedName>
</protein>
<dbReference type="AlphaFoldDB" id="A0A9Q3BJ90"/>
<dbReference type="CDD" id="cd09272">
    <property type="entry name" value="RNase_HI_RT_Ty1"/>
    <property type="match status" value="1"/>
</dbReference>
<sequence>MDVKSAFLNAPLEEELMLAIPDGINKDKEKKVLRLHKEIYGLKQALLAWYNHLSIWIKKAHFKCSVSDPCVFYRTESKPVRIYVHVDDLAIFGPDLTSFKQEIQKTFNMKDLGKAELLLGMKVNHLTGGFSLSQEHYFDKLVEEYEIKNLTPLNTPLKPNIQLSNSTEDDVRVLKALEINYQSAIGALNYISLNSRPDITFSVSHLSQFLENPGIAHWSVCLQVLWYLYHTKTLALHYTNTGSRGLIGHADADWGNSVMDRRLTSGCTISLNGNLISWQTKKQPKVSNSTTEDRYKSLSDTTKEVE</sequence>
<organism evidence="3 4">
    <name type="scientific">Austropuccinia psidii MF-1</name>
    <dbReference type="NCBI Taxonomy" id="1389203"/>
    <lineage>
        <taxon>Eukaryota</taxon>
        <taxon>Fungi</taxon>
        <taxon>Dikarya</taxon>
        <taxon>Basidiomycota</taxon>
        <taxon>Pucciniomycotina</taxon>
        <taxon>Pucciniomycetes</taxon>
        <taxon>Pucciniales</taxon>
        <taxon>Sphaerophragmiaceae</taxon>
        <taxon>Austropuccinia</taxon>
    </lineage>
</organism>
<comment type="caution">
    <text evidence="3">The sequence shown here is derived from an EMBL/GenBank/DDBJ whole genome shotgun (WGS) entry which is preliminary data.</text>
</comment>
<dbReference type="PANTHER" id="PTHR11439">
    <property type="entry name" value="GAG-POL-RELATED RETROTRANSPOSON"/>
    <property type="match status" value="1"/>
</dbReference>
<reference evidence="3" key="1">
    <citation type="submission" date="2021-03" db="EMBL/GenBank/DDBJ databases">
        <title>Draft genome sequence of rust myrtle Austropuccinia psidii MF-1, a brazilian biotype.</title>
        <authorList>
            <person name="Quecine M.C."/>
            <person name="Pachon D.M.R."/>
            <person name="Bonatelli M.L."/>
            <person name="Correr F.H."/>
            <person name="Franceschini L.M."/>
            <person name="Leite T.F."/>
            <person name="Margarido G.R.A."/>
            <person name="Almeida C.A."/>
            <person name="Ferrarezi J.A."/>
            <person name="Labate C.A."/>
        </authorList>
    </citation>
    <scope>NUCLEOTIDE SEQUENCE</scope>
    <source>
        <strain evidence="3">MF-1</strain>
    </source>
</reference>
<feature type="domain" description="Reverse transcriptase Ty1/copia-type" evidence="2">
    <location>
        <begin position="1"/>
        <end position="158"/>
    </location>
</feature>
<dbReference type="SUPFAM" id="SSF56672">
    <property type="entry name" value="DNA/RNA polymerases"/>
    <property type="match status" value="1"/>
</dbReference>
<evidence type="ECO:0000313" key="4">
    <source>
        <dbReference type="Proteomes" id="UP000765509"/>
    </source>
</evidence>